<dbReference type="KEGG" id="mts:MTES_1838"/>
<dbReference type="AlphaFoldDB" id="E8NBW9"/>
<protein>
    <submittedName>
        <fullName evidence="1">Uncharacterized protein</fullName>
    </submittedName>
</protein>
<reference key="2">
    <citation type="submission" date="2011-02" db="EMBL/GenBank/DDBJ databases">
        <title>Genome sequence of Microbacterium testaceum StLB037.</title>
        <authorList>
            <person name="Morohoshi T."/>
            <person name="Wang W.Z."/>
            <person name="Someya N."/>
            <person name="Ikeda T."/>
        </authorList>
    </citation>
    <scope>NUCLEOTIDE SEQUENCE</scope>
    <source>
        <strain>StLB037</strain>
    </source>
</reference>
<dbReference type="Proteomes" id="UP000008975">
    <property type="component" value="Chromosome"/>
</dbReference>
<dbReference type="RefSeq" id="WP_013584927.1">
    <property type="nucleotide sequence ID" value="NC_015125.1"/>
</dbReference>
<accession>E8NBW9</accession>
<sequence length="119" mass="12040">MTGWRVSPDGVQQVLTGVDTAATSLVTALTGLSDQLSAAVAGTQSAEVAEAMQAFVEAQTADLTLIQQRIPSARQAVIDATNAVTAGDIEMAATTQALAASAWAPDADAFAHHGGSVPY</sequence>
<name>E8NBW9_MICTS</name>
<dbReference type="HOGENOM" id="CLU_107174_1_0_11"/>
<gene>
    <name evidence="1" type="ordered locus">MTES_1838</name>
</gene>
<reference evidence="1 2" key="1">
    <citation type="journal article" date="2011" name="J. Bacteriol.">
        <title>Genome sequence of Microbacterium testaceum StLB037, an N-acylhomoserine lactone-degrading bacterium isolated from potato leaves.</title>
        <authorList>
            <person name="Morohoshi T."/>
            <person name="Wang W.-Z."/>
            <person name="Someya N."/>
            <person name="Ikeda T."/>
        </authorList>
    </citation>
    <scope>NUCLEOTIDE SEQUENCE [LARGE SCALE GENOMIC DNA]</scope>
    <source>
        <strain evidence="1 2">StLB037</strain>
    </source>
</reference>
<evidence type="ECO:0000313" key="1">
    <source>
        <dbReference type="EMBL" id="BAJ74802.1"/>
    </source>
</evidence>
<evidence type="ECO:0000313" key="2">
    <source>
        <dbReference type="Proteomes" id="UP000008975"/>
    </source>
</evidence>
<dbReference type="InterPro" id="IPR045436">
    <property type="entry name" value="DUF6507"/>
</dbReference>
<dbReference type="EMBL" id="AP012052">
    <property type="protein sequence ID" value="BAJ74802.1"/>
    <property type="molecule type" value="Genomic_DNA"/>
</dbReference>
<dbReference type="STRING" id="979556.MTES_1838"/>
<proteinExistence type="predicted"/>
<dbReference type="Pfam" id="PF20117">
    <property type="entry name" value="DUF6507"/>
    <property type="match status" value="1"/>
</dbReference>
<dbReference type="OrthoDB" id="4829084at2"/>
<organism evidence="1 2">
    <name type="scientific">Microbacterium testaceum (strain StLB037)</name>
    <dbReference type="NCBI Taxonomy" id="979556"/>
    <lineage>
        <taxon>Bacteria</taxon>
        <taxon>Bacillati</taxon>
        <taxon>Actinomycetota</taxon>
        <taxon>Actinomycetes</taxon>
        <taxon>Micrococcales</taxon>
        <taxon>Microbacteriaceae</taxon>
        <taxon>Microbacterium</taxon>
    </lineage>
</organism>
<dbReference type="eggNOG" id="ENOG50309XH">
    <property type="taxonomic scope" value="Bacteria"/>
</dbReference>